<keyword evidence="2" id="KW-1185">Reference proteome</keyword>
<dbReference type="RefSeq" id="WP_338528236.1">
    <property type="nucleotide sequence ID" value="NZ_CP030941.1"/>
</dbReference>
<gene>
    <name evidence="1" type="ORF">NTH_00186</name>
</gene>
<dbReference type="EMBL" id="CP030941">
    <property type="protein sequence ID" value="UUP15747.1"/>
    <property type="molecule type" value="Genomic_DNA"/>
</dbReference>
<dbReference type="PANTHER" id="PTHR47623:SF1">
    <property type="entry name" value="OS09G0287300 PROTEIN"/>
    <property type="match status" value="1"/>
</dbReference>
<dbReference type="SMART" id="SM00855">
    <property type="entry name" value="PGAM"/>
    <property type="match status" value="1"/>
</dbReference>
<reference evidence="1 2" key="1">
    <citation type="submission" date="2018-07" db="EMBL/GenBank/DDBJ databases">
        <title>Genome sequence of Nitratireductor thuwali#1536.</title>
        <authorList>
            <person name="Michoud G."/>
            <person name="Merlino G."/>
            <person name="Sefrji F.O."/>
            <person name="Daffonchio D."/>
        </authorList>
    </citation>
    <scope>NUCLEOTIDE SEQUENCE [LARGE SCALE GENOMIC DNA]</scope>
    <source>
        <strain evidence="2">Nit1536</strain>
    </source>
</reference>
<sequence>MYRLYLMRHAKAAWGGPAVSDFDRPLAPTGKEDARLLGQNMKKLSYLPGIIICSGARRTRETWDAVASFIAAEARQVHFLDELYRADSAECLALVMAYAGRSSLMVVGHNPVMEDLALALAPTGDGRALAAVRAGFPAAGLAVLEFETPLGDAGPGKGALVDFLRPAG</sequence>
<evidence type="ECO:0000313" key="1">
    <source>
        <dbReference type="EMBL" id="UUP15747.1"/>
    </source>
</evidence>
<dbReference type="InterPro" id="IPR029033">
    <property type="entry name" value="His_PPase_superfam"/>
</dbReference>
<dbReference type="SUPFAM" id="SSF53254">
    <property type="entry name" value="Phosphoglycerate mutase-like"/>
    <property type="match status" value="1"/>
</dbReference>
<evidence type="ECO:0008006" key="3">
    <source>
        <dbReference type="Google" id="ProtNLM"/>
    </source>
</evidence>
<dbReference type="Pfam" id="PF00300">
    <property type="entry name" value="His_Phos_1"/>
    <property type="match status" value="1"/>
</dbReference>
<organism evidence="1 2">
    <name type="scientific">Nitratireductor thuwali</name>
    <dbReference type="NCBI Taxonomy" id="2267699"/>
    <lineage>
        <taxon>Bacteria</taxon>
        <taxon>Pseudomonadati</taxon>
        <taxon>Pseudomonadota</taxon>
        <taxon>Alphaproteobacteria</taxon>
        <taxon>Hyphomicrobiales</taxon>
        <taxon>Phyllobacteriaceae</taxon>
        <taxon>Nitratireductor</taxon>
    </lineage>
</organism>
<name>A0ABY5MG67_9HYPH</name>
<dbReference type="Proteomes" id="UP001342418">
    <property type="component" value="Chromosome"/>
</dbReference>
<proteinExistence type="predicted"/>
<accession>A0ABY5MG67</accession>
<dbReference type="Gene3D" id="3.40.50.1240">
    <property type="entry name" value="Phosphoglycerate mutase-like"/>
    <property type="match status" value="1"/>
</dbReference>
<dbReference type="PANTHER" id="PTHR47623">
    <property type="entry name" value="OS09G0287300 PROTEIN"/>
    <property type="match status" value="1"/>
</dbReference>
<protein>
    <recommendedName>
        <fullName evidence="3">Histidine phosphatase family protein</fullName>
    </recommendedName>
</protein>
<dbReference type="CDD" id="cd07067">
    <property type="entry name" value="HP_PGM_like"/>
    <property type="match status" value="1"/>
</dbReference>
<dbReference type="InterPro" id="IPR013078">
    <property type="entry name" value="His_Pase_superF_clade-1"/>
</dbReference>
<evidence type="ECO:0000313" key="2">
    <source>
        <dbReference type="Proteomes" id="UP001342418"/>
    </source>
</evidence>